<dbReference type="EMBL" id="QGLM01000017">
    <property type="protein sequence ID" value="PXY95043.1"/>
    <property type="molecule type" value="Genomic_DNA"/>
</dbReference>
<dbReference type="InterPro" id="IPR058532">
    <property type="entry name" value="YjbR/MT2646/Rv2570-like"/>
</dbReference>
<dbReference type="Pfam" id="PF04237">
    <property type="entry name" value="YjbR"/>
    <property type="match status" value="1"/>
</dbReference>
<sequence>MNRETLFNYAKKHFHSEPNYLWENLPNYAVLRHHQDGDKWYAIVMNVSGSKLGLKDDKEIDVLDIKARPEHIGSLRKKEGILPAYHMNKEHWISIILSGHLSDKEIFDLLNESYHLTSK</sequence>
<organism evidence="1 3">
    <name type="scientific">Frischella perrara</name>
    <dbReference type="NCBI Taxonomy" id="1267021"/>
    <lineage>
        <taxon>Bacteria</taxon>
        <taxon>Pseudomonadati</taxon>
        <taxon>Pseudomonadota</taxon>
        <taxon>Gammaproteobacteria</taxon>
        <taxon>Orbales</taxon>
        <taxon>Orbaceae</taxon>
        <taxon>Frischella</taxon>
    </lineage>
</organism>
<dbReference type="GO" id="GO:0003677">
    <property type="term" value="F:DNA binding"/>
    <property type="evidence" value="ECO:0007669"/>
    <property type="project" value="UniProtKB-KW"/>
</dbReference>
<evidence type="ECO:0000313" key="1">
    <source>
        <dbReference type="EMBL" id="AJA45648.1"/>
    </source>
</evidence>
<keyword evidence="3" id="KW-1185">Reference proteome</keyword>
<dbReference type="HOGENOM" id="CLU_105851_5_0_6"/>
<dbReference type="Gene3D" id="3.90.1150.30">
    <property type="match status" value="1"/>
</dbReference>
<dbReference type="InterPro" id="IPR007351">
    <property type="entry name" value="YjbR"/>
</dbReference>
<dbReference type="OrthoDB" id="3194910at2"/>
<name>A0A0A7S2G6_FRIPE</name>
<dbReference type="EMBL" id="CP009056">
    <property type="protein sequence ID" value="AJA45648.1"/>
    <property type="molecule type" value="Genomic_DNA"/>
</dbReference>
<keyword evidence="2" id="KW-0238">DNA-binding</keyword>
<dbReference type="RefSeq" id="WP_039105503.1">
    <property type="nucleotide sequence ID" value="NZ_CAMKYU010000008.1"/>
</dbReference>
<dbReference type="PANTHER" id="PTHR35145:SF1">
    <property type="entry name" value="CYTOPLASMIC PROTEIN"/>
    <property type="match status" value="1"/>
</dbReference>
<proteinExistence type="predicted"/>
<dbReference type="Proteomes" id="UP000247838">
    <property type="component" value="Unassembled WGS sequence"/>
</dbReference>
<evidence type="ECO:0000313" key="2">
    <source>
        <dbReference type="EMBL" id="PXY95043.1"/>
    </source>
</evidence>
<reference evidence="2 4" key="2">
    <citation type="submission" date="2018-05" db="EMBL/GenBank/DDBJ databases">
        <title>Reference genomes for bee gut microbiota database.</title>
        <authorList>
            <person name="Ellegaard K.M."/>
        </authorList>
    </citation>
    <scope>NUCLEOTIDE SEQUENCE [LARGE SCALE GENOMIC DNA]</scope>
    <source>
        <strain evidence="2 4">ESL0167</strain>
    </source>
</reference>
<gene>
    <name evidence="2" type="ORF">DKK76_08620</name>
    <name evidence="1" type="ORF">FPB0191_01832</name>
</gene>
<dbReference type="KEGG" id="fpp:FPB0191_01832"/>
<dbReference type="AlphaFoldDB" id="A0A0A7S2G6"/>
<evidence type="ECO:0000313" key="3">
    <source>
        <dbReference type="Proteomes" id="UP000030901"/>
    </source>
</evidence>
<evidence type="ECO:0000313" key="4">
    <source>
        <dbReference type="Proteomes" id="UP000247838"/>
    </source>
</evidence>
<dbReference type="PANTHER" id="PTHR35145">
    <property type="entry name" value="CYTOPLASMIC PROTEIN-RELATED"/>
    <property type="match status" value="1"/>
</dbReference>
<dbReference type="Proteomes" id="UP000030901">
    <property type="component" value="Chromosome"/>
</dbReference>
<accession>A0A0A7S2G6</accession>
<reference evidence="1 3" key="1">
    <citation type="journal article" date="2014" name="Appl. Environ. Microbiol.">
        <title>Gut symbionts from distinct hosts exhibit genotoxic activity via divergent colibactin biosynthetic pathways.</title>
        <authorList>
            <person name="Engel P."/>
            <person name="Vizcaino M.I."/>
            <person name="Crawford J.M."/>
        </authorList>
    </citation>
    <scope>NUCLEOTIDE SEQUENCE [LARGE SCALE GENOMIC DNA]</scope>
    <source>
        <strain evidence="1 3">PEB0191</strain>
    </source>
</reference>
<dbReference type="SUPFAM" id="SSF142906">
    <property type="entry name" value="YjbR-like"/>
    <property type="match status" value="1"/>
</dbReference>
<protein>
    <submittedName>
        <fullName evidence="2">MmcQ/YjbR family DNA-binding protein</fullName>
    </submittedName>
</protein>
<dbReference type="InterPro" id="IPR038056">
    <property type="entry name" value="YjbR-like_sf"/>
</dbReference>